<dbReference type="GO" id="GO:0005886">
    <property type="term" value="C:plasma membrane"/>
    <property type="evidence" value="ECO:0007669"/>
    <property type="project" value="TreeGrafter"/>
</dbReference>
<dbReference type="AlphaFoldDB" id="A0A8B7TFH6"/>
<dbReference type="CTD" id="535"/>
<feature type="transmembrane region" description="Helical" evidence="14">
    <location>
        <begin position="560"/>
        <end position="581"/>
    </location>
</feature>
<evidence type="ECO:0000256" key="5">
    <source>
        <dbReference type="ARBA" id="ARBA00022692"/>
    </source>
</evidence>
<evidence type="ECO:0000256" key="12">
    <source>
        <dbReference type="ARBA" id="ARBA00029431"/>
    </source>
</evidence>
<keyword evidence="6 14" id="KW-0375">Hydrogen ion transport</keyword>
<feature type="transmembrane region" description="Helical" evidence="14">
    <location>
        <begin position="419"/>
        <end position="443"/>
    </location>
</feature>
<comment type="similarity">
    <text evidence="3 14">Belongs to the V-ATPase 116 kDa subunit family.</text>
</comment>
<dbReference type="OrthoDB" id="10264220at2759"/>
<feature type="coiled-coil region" evidence="15">
    <location>
        <begin position="112"/>
        <end position="146"/>
    </location>
</feature>
<dbReference type="RefSeq" id="XP_019522543.1">
    <property type="nucleotide sequence ID" value="XM_019666998.1"/>
</dbReference>
<evidence type="ECO:0000256" key="13">
    <source>
        <dbReference type="ARBA" id="ARBA00046407"/>
    </source>
</evidence>
<dbReference type="PIRSF" id="PIRSF001293">
    <property type="entry name" value="ATP6V0A1"/>
    <property type="match status" value="1"/>
</dbReference>
<keyword evidence="9 14" id="KW-0406">Ion transport</keyword>
<evidence type="ECO:0000256" key="10">
    <source>
        <dbReference type="ARBA" id="ARBA00023136"/>
    </source>
</evidence>
<dbReference type="GO" id="GO:0030672">
    <property type="term" value="C:synaptic vesicle membrane"/>
    <property type="evidence" value="ECO:0007669"/>
    <property type="project" value="UniProtKB-SubCell"/>
</dbReference>
<organism evidence="16 17">
    <name type="scientific">Hipposideros armiger</name>
    <name type="common">Great Himalayan leaf-nosed bat</name>
    <dbReference type="NCBI Taxonomy" id="186990"/>
    <lineage>
        <taxon>Eukaryota</taxon>
        <taxon>Metazoa</taxon>
        <taxon>Chordata</taxon>
        <taxon>Craniata</taxon>
        <taxon>Vertebrata</taxon>
        <taxon>Euteleostomi</taxon>
        <taxon>Mammalia</taxon>
        <taxon>Eutheria</taxon>
        <taxon>Laurasiatheria</taxon>
        <taxon>Chiroptera</taxon>
        <taxon>Yinpterochiroptera</taxon>
        <taxon>Rhinolophoidea</taxon>
        <taxon>Hipposideridae</taxon>
        <taxon>Hipposideros</taxon>
    </lineage>
</organism>
<dbReference type="PANTHER" id="PTHR11629">
    <property type="entry name" value="VACUOLAR PROTON ATPASES"/>
    <property type="match status" value="1"/>
</dbReference>
<evidence type="ECO:0000256" key="9">
    <source>
        <dbReference type="ARBA" id="ARBA00023065"/>
    </source>
</evidence>
<evidence type="ECO:0000313" key="16">
    <source>
        <dbReference type="Proteomes" id="UP000694851"/>
    </source>
</evidence>
<evidence type="ECO:0000256" key="2">
    <source>
        <dbReference type="ARBA" id="ARBA00004644"/>
    </source>
</evidence>
<dbReference type="GO" id="GO:0030665">
    <property type="term" value="C:clathrin-coated vesicle membrane"/>
    <property type="evidence" value="ECO:0007669"/>
    <property type="project" value="UniProtKB-SubCell"/>
</dbReference>
<keyword evidence="4 14" id="KW-0813">Transport</keyword>
<feature type="transmembrane region" description="Helical" evidence="14">
    <location>
        <begin position="463"/>
        <end position="482"/>
    </location>
</feature>
<reference evidence="17" key="1">
    <citation type="submission" date="2025-08" db="UniProtKB">
        <authorList>
            <consortium name="RefSeq"/>
        </authorList>
    </citation>
    <scope>IDENTIFICATION</scope>
    <source>
        <tissue evidence="17">Muscle</tissue>
    </source>
</reference>
<keyword evidence="16" id="KW-1185">Reference proteome</keyword>
<protein>
    <recommendedName>
        <fullName evidence="14">V-type proton ATPase subunit a</fullName>
    </recommendedName>
</protein>
<evidence type="ECO:0000313" key="17">
    <source>
        <dbReference type="RefSeq" id="XP_019522543.1"/>
    </source>
</evidence>
<dbReference type="InterPro" id="IPR026028">
    <property type="entry name" value="V-type_ATPase_116kDa_su_euka"/>
</dbReference>
<evidence type="ECO:0000256" key="14">
    <source>
        <dbReference type="RuleBase" id="RU361189"/>
    </source>
</evidence>
<evidence type="ECO:0000256" key="7">
    <source>
        <dbReference type="ARBA" id="ARBA00022989"/>
    </source>
</evidence>
<sequence>MKQVGEKSRHSADELSATMGELFRSEEMTLAQLFLQSEAAYCCVSELGELGKVQFRDLNPDVNVFQRKFVNEVRRCEEMDRKLRFVEKEIRKANIPIMDTGENPEVPFPRDMIDLEANFEKIENELKEINTNQEALKRNFLELTELKFILRKTQQFFDEMADPDLLEESSSLLEPSEMGRGTPLRLGFVAGVINRERIPTFERMLWRVCRGNVFLRQAEIENPLEDPVTGDYVHKSVFIIFFQGDQLKNRVKKICEGFRASLYPCPETPQERKEMASGVNTRIDDLQMVLNQTEDHRQRVLQAAAKNIRVWFIKVRKMKAIYHTLNLCNIDVTQKCLIAEVWCPVTDLDSIQFALRRGTEHSGSTVPSILNRMQTNQTPPTYNKTNKFTYGFQNIVDAYGIGTYREINPAPYTIITFPFLFAVMFGDFGHGILMTLFAVWMVLRESRILSQKNENEMFSTVFSGRYIILLMGVFSIYTGLIYNDCFSKSLNIFGSSWSVRPMFTIYNWTEETLHGNPVLQLNPAVPGVFGGPYPFGIDPIWNIATNKLTFLNSFKMKMSVILGIVHMIFGVSLSLLNHTYFRKPLNIYFGFIPEIIFMTSLFGYLVILIFYKWTAYDAHTSKKAPSLLIHFINMFLFSYPDSNSMLYSGQKGIQCFLVVVALLCVPWMLLFKPLVLRHQYLRRKHLGTLNFGGIRVGNGPTEEDAEIIQHDQLSTHSEDAEEPTEDEVFDFGDTMVHQAIHTIEYCLGCISNTASYLRLWALSLAHAQLSEVLWTMVIHIGLSVKSLAGSLSRNRGHTSALEDGALAEGRPWASEAELCAPWEVATVWDCGLAGWQTGRGRKSCFSWKVRLRGAWGRASFWPNYEIPKVSEGFCGMMTSLFPFLRVEFQNKFYSGTGFKFLPFSFEHIREGRFEE</sequence>
<keyword evidence="7 14" id="KW-1133">Transmembrane helix</keyword>
<dbReference type="Pfam" id="PF01496">
    <property type="entry name" value="V_ATPase_I"/>
    <property type="match status" value="1"/>
</dbReference>
<feature type="transmembrane region" description="Helical" evidence="14">
    <location>
        <begin position="587"/>
        <end position="611"/>
    </location>
</feature>
<dbReference type="GO" id="GO:0000220">
    <property type="term" value="C:vacuolar proton-transporting V-type ATPase, V0 domain"/>
    <property type="evidence" value="ECO:0007669"/>
    <property type="project" value="InterPro"/>
</dbReference>
<dbReference type="GeneID" id="109395731"/>
<evidence type="ECO:0000256" key="6">
    <source>
        <dbReference type="ARBA" id="ARBA00022781"/>
    </source>
</evidence>
<keyword evidence="8" id="KW-0770">Synapse</keyword>
<name>A0A8B7TFH6_HIPAR</name>
<proteinExistence type="inferred from homology"/>
<evidence type="ECO:0000256" key="4">
    <source>
        <dbReference type="ARBA" id="ARBA00022448"/>
    </source>
</evidence>
<feature type="transmembrane region" description="Helical" evidence="14">
    <location>
        <begin position="651"/>
        <end position="675"/>
    </location>
</feature>
<evidence type="ECO:0000256" key="15">
    <source>
        <dbReference type="SAM" id="Coils"/>
    </source>
</evidence>
<dbReference type="KEGG" id="hai:109395731"/>
<evidence type="ECO:0000256" key="3">
    <source>
        <dbReference type="ARBA" id="ARBA00009904"/>
    </source>
</evidence>
<dbReference type="GO" id="GO:0042470">
    <property type="term" value="C:melanosome"/>
    <property type="evidence" value="ECO:0007669"/>
    <property type="project" value="UniProtKB-SubCell"/>
</dbReference>
<comment type="function">
    <text evidence="14">Essential component of the vacuolar proton pump (V-ATPase), a multimeric enzyme that catalyzes the translocation of protons across the membranes. Required for assembly and activity of the V-ATPase.</text>
</comment>
<dbReference type="GO" id="GO:0046961">
    <property type="term" value="F:proton-transporting ATPase activity, rotational mechanism"/>
    <property type="evidence" value="ECO:0007669"/>
    <property type="project" value="InterPro"/>
</dbReference>
<comment type="subunit">
    <text evidence="13">V-ATPase is a heteromultimeric enzyme made up of two complexes: the ATP-hydrolytic V1 complex and the proton translocation V0 complex. The V1 complex consists of three catalytic AB heterodimers that form a heterohexamer, three peripheral stalks each consisting of EG heterodimers, one central rotor including subunits D and F, and the regulatory subunits C and H. The proton translocation complex V0 consists of the proton transport subunit a, a ring of proteolipid subunits c9c'', rotary subunit d, subunits e and f, and the accessory subunits ATP6AP1/Ac45 and ATP6AP2/PRR. Interacts with SPAAR.</text>
</comment>
<comment type="subcellular location">
    <subcellularLocation>
        <location evidence="12">Cytoplasmic vesicle</location>
        <location evidence="12">Clathrin-coated vesicle membrane</location>
        <topology evidence="12">Multi-pass membrane protein</topology>
    </subcellularLocation>
    <subcellularLocation>
        <location evidence="2">Cytoplasmic vesicle</location>
        <location evidence="2">Secretory vesicle</location>
        <location evidence="2">Synaptic vesicle membrane</location>
        <topology evidence="2">Multi-pass membrane protein</topology>
    </subcellularLocation>
    <subcellularLocation>
        <location evidence="1">Melanosome</location>
    </subcellularLocation>
</comment>
<dbReference type="PANTHER" id="PTHR11629:SF68">
    <property type="entry name" value="V-TYPE PROTON ATPASE 116 KDA SUBUNIT A 1"/>
    <property type="match status" value="1"/>
</dbReference>
<evidence type="ECO:0000256" key="1">
    <source>
        <dbReference type="ARBA" id="ARBA00004223"/>
    </source>
</evidence>
<evidence type="ECO:0000256" key="11">
    <source>
        <dbReference type="ARBA" id="ARBA00023329"/>
    </source>
</evidence>
<gene>
    <name evidence="17" type="primary">ATP6V0A1</name>
</gene>
<dbReference type="GO" id="GO:0007035">
    <property type="term" value="P:vacuolar acidification"/>
    <property type="evidence" value="ECO:0007669"/>
    <property type="project" value="TreeGrafter"/>
</dbReference>
<keyword evidence="10 14" id="KW-0472">Membrane</keyword>
<dbReference type="Proteomes" id="UP000694851">
    <property type="component" value="Unplaced"/>
</dbReference>
<dbReference type="GO" id="GO:0051117">
    <property type="term" value="F:ATPase binding"/>
    <property type="evidence" value="ECO:0007669"/>
    <property type="project" value="TreeGrafter"/>
</dbReference>
<keyword evidence="5 14" id="KW-0812">Transmembrane</keyword>
<evidence type="ECO:0000256" key="8">
    <source>
        <dbReference type="ARBA" id="ARBA00023018"/>
    </source>
</evidence>
<dbReference type="InterPro" id="IPR002490">
    <property type="entry name" value="V-ATPase_116kDa_su"/>
</dbReference>
<keyword evidence="15" id="KW-0175">Coiled coil</keyword>
<accession>A0A8B7TFH6</accession>
<keyword evidence="11" id="KW-0968">Cytoplasmic vesicle</keyword>